<dbReference type="EMBL" id="FR872582">
    <property type="protein sequence ID" value="CCB88941.1"/>
    <property type="molecule type" value="Genomic_DNA"/>
</dbReference>
<evidence type="ECO:0000313" key="2">
    <source>
        <dbReference type="EMBL" id="CCB88941.1"/>
    </source>
</evidence>
<evidence type="ECO:0000256" key="1">
    <source>
        <dbReference type="SAM" id="Phobius"/>
    </source>
</evidence>
<keyword evidence="1" id="KW-0472">Membrane</keyword>
<accession>F8L836</accession>
<keyword evidence="1" id="KW-1133">Transmembrane helix</keyword>
<feature type="transmembrane region" description="Helical" evidence="1">
    <location>
        <begin position="39"/>
        <end position="58"/>
    </location>
</feature>
<name>F8L836_SIMNZ</name>
<dbReference type="STRING" id="331113.SNE_A10640"/>
<feature type="transmembrane region" description="Helical" evidence="1">
    <location>
        <begin position="70"/>
        <end position="87"/>
    </location>
</feature>
<dbReference type="Proteomes" id="UP000000496">
    <property type="component" value="Chromosome gsn.131"/>
</dbReference>
<organism evidence="2 3">
    <name type="scientific">Simkania negevensis (strain ATCC VR-1471 / DSM 27360 / Z)</name>
    <dbReference type="NCBI Taxonomy" id="331113"/>
    <lineage>
        <taxon>Bacteria</taxon>
        <taxon>Pseudomonadati</taxon>
        <taxon>Chlamydiota</taxon>
        <taxon>Chlamydiia</taxon>
        <taxon>Parachlamydiales</taxon>
        <taxon>Simkaniaceae</taxon>
        <taxon>Simkania</taxon>
    </lineage>
</organism>
<proteinExistence type="predicted"/>
<sequence>MVDISSQTTASLTVSSVEELLKLSNEFGKKLSDLSGSLWLWRIATVTTLALGILTSIAAVTSSHEDERSFAVLVAIVSSLLFIYSVIRWSSISGQISHVSFLHQRAIELIGFPS</sequence>
<dbReference type="AlphaFoldDB" id="F8L836"/>
<gene>
    <name evidence="2" type="ordered locus">SNE_A10640</name>
</gene>
<keyword evidence="3" id="KW-1185">Reference proteome</keyword>
<keyword evidence="1" id="KW-0812">Transmembrane</keyword>
<reference key="1">
    <citation type="journal article" date="2011" name="Mol. Biol. Evol.">
        <title>Unity in variety -- the pan-genome of the Chlamydiae.</title>
        <authorList>
            <person name="Collingro A."/>
            <person name="Tischler P."/>
            <person name="Weinmaier T."/>
            <person name="Penz T."/>
            <person name="Heinz E."/>
            <person name="Brunham R.C."/>
            <person name="Read T.D."/>
            <person name="Bavoil P.M."/>
            <person name="Sachse K."/>
            <person name="Kahane S."/>
            <person name="Friedman M.G."/>
            <person name="Rattei T."/>
            <person name="Myers G.S.A."/>
            <person name="Horn M."/>
        </authorList>
    </citation>
    <scope>NUCLEOTIDE SEQUENCE</scope>
    <source>
        <strain>Z</strain>
    </source>
</reference>
<dbReference type="KEGG" id="sng:SNE_A10640"/>
<protein>
    <submittedName>
        <fullName evidence="2">Uncharacterized protein</fullName>
    </submittedName>
</protein>
<reference evidence="2 3" key="2">
    <citation type="journal article" date="2011" name="Mol. Biol. Evol.">
        <title>Unity in variety--the pan-genome of the Chlamydiae.</title>
        <authorList>
            <person name="Collingro A."/>
            <person name="Tischler P."/>
            <person name="Weinmaier T."/>
            <person name="Penz T."/>
            <person name="Heinz E."/>
            <person name="Brunham R.C."/>
            <person name="Read T.D."/>
            <person name="Bavoil P.M."/>
            <person name="Sachse K."/>
            <person name="Kahane S."/>
            <person name="Friedman M.G."/>
            <person name="Rattei T."/>
            <person name="Myers G.S."/>
            <person name="Horn M."/>
        </authorList>
    </citation>
    <scope>NUCLEOTIDE SEQUENCE [LARGE SCALE GENOMIC DNA]</scope>
    <source>
        <strain evidence="3">ATCC VR-1471 / Z</strain>
    </source>
</reference>
<dbReference type="RefSeq" id="WP_013943408.1">
    <property type="nucleotide sequence ID" value="NC_015713.1"/>
</dbReference>
<evidence type="ECO:0000313" key="3">
    <source>
        <dbReference type="Proteomes" id="UP000000496"/>
    </source>
</evidence>
<dbReference type="HOGENOM" id="CLU_2119476_0_0_0"/>